<dbReference type="PROSITE" id="PS50949">
    <property type="entry name" value="HTH_GNTR"/>
    <property type="match status" value="1"/>
</dbReference>
<comment type="caution">
    <text evidence="5">The sequence shown here is derived from an EMBL/GenBank/DDBJ whole genome shotgun (WGS) entry which is preliminary data.</text>
</comment>
<keyword evidence="2" id="KW-0238">DNA-binding</keyword>
<evidence type="ECO:0000259" key="4">
    <source>
        <dbReference type="PROSITE" id="PS50949"/>
    </source>
</evidence>
<keyword evidence="3" id="KW-0804">Transcription</keyword>
<evidence type="ECO:0000256" key="1">
    <source>
        <dbReference type="ARBA" id="ARBA00023015"/>
    </source>
</evidence>
<evidence type="ECO:0000313" key="6">
    <source>
        <dbReference type="Proteomes" id="UP001273505"/>
    </source>
</evidence>
<feature type="domain" description="HTH gntR-type" evidence="4">
    <location>
        <begin position="27"/>
        <end position="94"/>
    </location>
</feature>
<evidence type="ECO:0000256" key="3">
    <source>
        <dbReference type="ARBA" id="ARBA00023163"/>
    </source>
</evidence>
<dbReference type="SMART" id="SM00345">
    <property type="entry name" value="HTH_GNTR"/>
    <property type="match status" value="1"/>
</dbReference>
<accession>A0ABU4S0B1</accession>
<dbReference type="PANTHER" id="PTHR43537">
    <property type="entry name" value="TRANSCRIPTIONAL REGULATOR, GNTR FAMILY"/>
    <property type="match status" value="1"/>
</dbReference>
<sequence length="242" mass="27288">MALGQDQESVPFLEQAAQYGRQIDYSRPASGQIYGFIRDAIVSMQLEPGQLISETALAKKFGVSRTPVREALIKLSNLGFTEVRPQRGTYVSRFSLEQILEARFIREALEVSVVSYLADNPERKVITEAESIIAEQKSAADKDDTLLFQALDDKFHQLLASYTSYQRVAGMIEEEKAHMDRVRNLSLHKSGQYKRVLAQHRAIIRALKSGDVSKAASAMSIHLREVFKVLDTLPAEHPEYFQ</sequence>
<dbReference type="InterPro" id="IPR008920">
    <property type="entry name" value="TF_FadR/GntR_C"/>
</dbReference>
<dbReference type="SMART" id="SM00895">
    <property type="entry name" value="FCD"/>
    <property type="match status" value="1"/>
</dbReference>
<evidence type="ECO:0000256" key="2">
    <source>
        <dbReference type="ARBA" id="ARBA00023125"/>
    </source>
</evidence>
<dbReference type="InterPro" id="IPR036390">
    <property type="entry name" value="WH_DNA-bd_sf"/>
</dbReference>
<dbReference type="InterPro" id="IPR036388">
    <property type="entry name" value="WH-like_DNA-bd_sf"/>
</dbReference>
<keyword evidence="6" id="KW-1185">Reference proteome</keyword>
<dbReference type="SUPFAM" id="SSF46785">
    <property type="entry name" value="Winged helix' DNA-binding domain"/>
    <property type="match status" value="1"/>
</dbReference>
<dbReference type="InterPro" id="IPR011711">
    <property type="entry name" value="GntR_C"/>
</dbReference>
<reference evidence="5 6" key="1">
    <citation type="submission" date="2023-11" db="EMBL/GenBank/DDBJ databases">
        <title>Gilvimarinus fulvus sp. nov., isolated from the surface of Kelp.</title>
        <authorList>
            <person name="Sun Y.Y."/>
            <person name="Gong Y."/>
            <person name="Du Z.J."/>
        </authorList>
    </citation>
    <scope>NUCLEOTIDE SEQUENCE [LARGE SCALE GENOMIC DNA]</scope>
    <source>
        <strain evidence="5 6">SDUM040013</strain>
    </source>
</reference>
<dbReference type="CDD" id="cd07377">
    <property type="entry name" value="WHTH_GntR"/>
    <property type="match status" value="1"/>
</dbReference>
<dbReference type="Gene3D" id="1.10.10.10">
    <property type="entry name" value="Winged helix-like DNA-binding domain superfamily/Winged helix DNA-binding domain"/>
    <property type="match status" value="1"/>
</dbReference>
<name>A0ABU4S0B1_9GAMM</name>
<dbReference type="Proteomes" id="UP001273505">
    <property type="component" value="Unassembled WGS sequence"/>
</dbReference>
<dbReference type="EMBL" id="JAXAFO010000011">
    <property type="protein sequence ID" value="MDX6849303.1"/>
    <property type="molecule type" value="Genomic_DNA"/>
</dbReference>
<evidence type="ECO:0000313" key="5">
    <source>
        <dbReference type="EMBL" id="MDX6849303.1"/>
    </source>
</evidence>
<dbReference type="PRINTS" id="PR00035">
    <property type="entry name" value="HTHGNTR"/>
</dbReference>
<keyword evidence="1" id="KW-0805">Transcription regulation</keyword>
<dbReference type="Pfam" id="PF07729">
    <property type="entry name" value="FCD"/>
    <property type="match status" value="1"/>
</dbReference>
<dbReference type="InterPro" id="IPR000524">
    <property type="entry name" value="Tscrpt_reg_HTH_GntR"/>
</dbReference>
<dbReference type="Gene3D" id="1.20.120.530">
    <property type="entry name" value="GntR ligand-binding domain-like"/>
    <property type="match status" value="1"/>
</dbReference>
<organism evidence="5 6">
    <name type="scientific">Gilvimarinus gilvus</name>
    <dbReference type="NCBI Taxonomy" id="3058038"/>
    <lineage>
        <taxon>Bacteria</taxon>
        <taxon>Pseudomonadati</taxon>
        <taxon>Pseudomonadota</taxon>
        <taxon>Gammaproteobacteria</taxon>
        <taxon>Cellvibrionales</taxon>
        <taxon>Cellvibrionaceae</taxon>
        <taxon>Gilvimarinus</taxon>
    </lineage>
</organism>
<dbReference type="PANTHER" id="PTHR43537:SF6">
    <property type="entry name" value="HTH-TYPE TRANSCRIPTIONAL REPRESSOR RSPR"/>
    <property type="match status" value="1"/>
</dbReference>
<gene>
    <name evidence="5" type="ORF">SCD92_08020</name>
</gene>
<protein>
    <submittedName>
        <fullName evidence="5">GntR family transcriptional regulator</fullName>
    </submittedName>
</protein>
<dbReference type="Pfam" id="PF00392">
    <property type="entry name" value="GntR"/>
    <property type="match status" value="1"/>
</dbReference>
<proteinExistence type="predicted"/>
<dbReference type="SUPFAM" id="SSF48008">
    <property type="entry name" value="GntR ligand-binding domain-like"/>
    <property type="match status" value="1"/>
</dbReference>